<keyword evidence="1" id="KW-0812">Transmembrane</keyword>
<dbReference type="Proteomes" id="UP000000844">
    <property type="component" value="Chromosome"/>
</dbReference>
<feature type="transmembrane region" description="Helical" evidence="1">
    <location>
        <begin position="26"/>
        <end position="50"/>
    </location>
</feature>
<keyword evidence="1" id="KW-1133">Transmembrane helix</keyword>
<feature type="transmembrane region" description="Helical" evidence="1">
    <location>
        <begin position="116"/>
        <end position="138"/>
    </location>
</feature>
<feature type="transmembrane region" description="Helical" evidence="1">
    <location>
        <begin position="86"/>
        <end position="104"/>
    </location>
</feature>
<name>D3PW15_STANL</name>
<dbReference type="KEGG" id="sna:Snas_5505"/>
<dbReference type="EMBL" id="CP001778">
    <property type="protein sequence ID" value="ADD45136.1"/>
    <property type="molecule type" value="Genomic_DNA"/>
</dbReference>
<dbReference type="STRING" id="446470.Snas_5505"/>
<dbReference type="HOGENOM" id="CLU_1757710_0_0_11"/>
<dbReference type="AlphaFoldDB" id="D3PW15"/>
<protein>
    <submittedName>
        <fullName evidence="2">Mutlidrug resistance protein</fullName>
    </submittedName>
</protein>
<evidence type="ECO:0000313" key="3">
    <source>
        <dbReference type="Proteomes" id="UP000000844"/>
    </source>
</evidence>
<keyword evidence="1" id="KW-0472">Membrane</keyword>
<evidence type="ECO:0000256" key="1">
    <source>
        <dbReference type="SAM" id="Phobius"/>
    </source>
</evidence>
<sequence length="148" mass="15309">MLPVGPKHYDRPVTDDEVAGPSPLEYVVRAAGAVVVTAAAVVFAVVEAFLVPFTLGGVYVPVAAVLAVAVNLSLPRLALWLVRLRSLALLPSLTWFVIVILGTVPTSAGDLVIHDAWPGMALLLGGAASVAISGYRIVTGPTRAAMKS</sequence>
<organism evidence="2 3">
    <name type="scientific">Stackebrandtia nassauensis (strain DSM 44728 / CIP 108903 / NRRL B-16338 / NBRC 102104 / LLR-40K-21)</name>
    <dbReference type="NCBI Taxonomy" id="446470"/>
    <lineage>
        <taxon>Bacteria</taxon>
        <taxon>Bacillati</taxon>
        <taxon>Actinomycetota</taxon>
        <taxon>Actinomycetes</taxon>
        <taxon>Glycomycetales</taxon>
        <taxon>Glycomycetaceae</taxon>
        <taxon>Stackebrandtia</taxon>
    </lineage>
</organism>
<gene>
    <name evidence="2" type="ordered locus">Snas_5505</name>
</gene>
<reference evidence="2 3" key="1">
    <citation type="journal article" date="2009" name="Stand. Genomic Sci.">
        <title>Complete genome sequence of Stackebrandtia nassauensis type strain (LLR-40K-21).</title>
        <authorList>
            <person name="Munk C."/>
            <person name="Lapidus A."/>
            <person name="Copeland A."/>
            <person name="Jando M."/>
            <person name="Mayilraj S."/>
            <person name="Glavina Del Rio T."/>
            <person name="Nolan M."/>
            <person name="Chen F."/>
            <person name="Lucas S."/>
            <person name="Tice H."/>
            <person name="Cheng J.F."/>
            <person name="Han C."/>
            <person name="Detter J.C."/>
            <person name="Bruce D."/>
            <person name="Goodwin L."/>
            <person name="Chain P."/>
            <person name="Pitluck S."/>
            <person name="Goker M."/>
            <person name="Ovchinikova G."/>
            <person name="Pati A."/>
            <person name="Ivanova N."/>
            <person name="Mavromatis K."/>
            <person name="Chen A."/>
            <person name="Palaniappan K."/>
            <person name="Land M."/>
            <person name="Hauser L."/>
            <person name="Chang Y.J."/>
            <person name="Jeffries C.D."/>
            <person name="Bristow J."/>
            <person name="Eisen J.A."/>
            <person name="Markowitz V."/>
            <person name="Hugenholtz P."/>
            <person name="Kyrpides N.C."/>
            <person name="Klenk H.P."/>
        </authorList>
    </citation>
    <scope>NUCLEOTIDE SEQUENCE [LARGE SCALE GENOMIC DNA]</scope>
    <source>
        <strain evidence="3">DSM 44728 / CIP 108903 / NRRL B-16338 / NBRC 102104 / LLR-40K-21</strain>
    </source>
</reference>
<keyword evidence="3" id="KW-1185">Reference proteome</keyword>
<proteinExistence type="predicted"/>
<evidence type="ECO:0000313" key="2">
    <source>
        <dbReference type="EMBL" id="ADD45136.1"/>
    </source>
</evidence>
<dbReference type="eggNOG" id="ENOG5030USN">
    <property type="taxonomic scope" value="Bacteria"/>
</dbReference>
<accession>D3PW15</accession>
<feature type="transmembrane region" description="Helical" evidence="1">
    <location>
        <begin position="56"/>
        <end position="74"/>
    </location>
</feature>